<dbReference type="RefSeq" id="WP_011018948.1">
    <property type="nucleotide sequence ID" value="NZ_DUJS01000002.1"/>
</dbReference>
<dbReference type="GO" id="GO:0006747">
    <property type="term" value="P:FAD biosynthetic process"/>
    <property type="evidence" value="ECO:0007669"/>
    <property type="project" value="UniProtKB-UniRule"/>
</dbReference>
<evidence type="ECO:0000313" key="10">
    <source>
        <dbReference type="EMBL" id="HII70201.1"/>
    </source>
</evidence>
<name>A0A832TAZ1_9EURY</name>
<evidence type="ECO:0000256" key="6">
    <source>
        <dbReference type="ARBA" id="ARBA00022827"/>
    </source>
</evidence>
<feature type="domain" description="Cytidyltransferase-like" evidence="9">
    <location>
        <begin position="6"/>
        <end position="138"/>
    </location>
</feature>
<proteinExistence type="inferred from homology"/>
<dbReference type="Pfam" id="PF01467">
    <property type="entry name" value="CTP_transf_like"/>
    <property type="match status" value="1"/>
</dbReference>
<feature type="binding site" evidence="8">
    <location>
        <position position="124"/>
    </location>
    <ligand>
        <name>ATP</name>
        <dbReference type="ChEBI" id="CHEBI:30616"/>
    </ligand>
</feature>
<comment type="function">
    <text evidence="8">Catalyzes the transfer of the AMP portion of ATP to flavin mononucleotide (FMN) to produce flavin adenine dinucleotide (FAD) coenzyme.</text>
</comment>
<reference evidence="10" key="1">
    <citation type="journal article" date="2020" name="bioRxiv">
        <title>A rank-normalized archaeal taxonomy based on genome phylogeny resolves widespread incomplete and uneven classifications.</title>
        <authorList>
            <person name="Rinke C."/>
            <person name="Chuvochina M."/>
            <person name="Mussig A.J."/>
            <person name="Chaumeil P.-A."/>
            <person name="Waite D.W."/>
            <person name="Whitman W.B."/>
            <person name="Parks D.H."/>
            <person name="Hugenholtz P."/>
        </authorList>
    </citation>
    <scope>NUCLEOTIDE SEQUENCE</scope>
    <source>
        <strain evidence="10">UBA8853</strain>
    </source>
</reference>
<evidence type="ECO:0000256" key="8">
    <source>
        <dbReference type="HAMAP-Rule" id="MF_02115"/>
    </source>
</evidence>
<dbReference type="GeneID" id="1476679"/>
<dbReference type="SMR" id="A0A832TAZ1"/>
<dbReference type="CDD" id="cd02170">
    <property type="entry name" value="cytidylyltransferase"/>
    <property type="match status" value="1"/>
</dbReference>
<evidence type="ECO:0000259" key="9">
    <source>
        <dbReference type="Pfam" id="PF01467"/>
    </source>
</evidence>
<keyword evidence="5 8" id="KW-0547">Nucleotide-binding</keyword>
<evidence type="ECO:0000256" key="3">
    <source>
        <dbReference type="ARBA" id="ARBA00022679"/>
    </source>
</evidence>
<organism evidence="10 11">
    <name type="scientific">Methanopyrus kandleri</name>
    <dbReference type="NCBI Taxonomy" id="2320"/>
    <lineage>
        <taxon>Archaea</taxon>
        <taxon>Methanobacteriati</taxon>
        <taxon>Methanobacteriota</taxon>
        <taxon>Methanomada group</taxon>
        <taxon>Methanopyri</taxon>
        <taxon>Methanopyrales</taxon>
        <taxon>Methanopyraceae</taxon>
        <taxon>Methanopyrus</taxon>
    </lineage>
</organism>
<evidence type="ECO:0000256" key="5">
    <source>
        <dbReference type="ARBA" id="ARBA00022741"/>
    </source>
</evidence>
<dbReference type="SUPFAM" id="SSF52374">
    <property type="entry name" value="Nucleotidylyl transferase"/>
    <property type="match status" value="1"/>
</dbReference>
<dbReference type="HAMAP" id="MF_02115">
    <property type="entry name" value="FAD_synth_arch"/>
    <property type="match status" value="1"/>
</dbReference>
<evidence type="ECO:0000256" key="2">
    <source>
        <dbReference type="ARBA" id="ARBA00022643"/>
    </source>
</evidence>
<evidence type="ECO:0000256" key="7">
    <source>
        <dbReference type="ARBA" id="ARBA00022840"/>
    </source>
</evidence>
<comment type="pathway">
    <text evidence="8">Cofactor biosynthesis; FAD biosynthesis; FAD from FMN: step 1/1.</text>
</comment>
<dbReference type="InterPro" id="IPR050385">
    <property type="entry name" value="Archaeal_FAD_synthase"/>
</dbReference>
<evidence type="ECO:0000313" key="11">
    <source>
        <dbReference type="Proteomes" id="UP000619545"/>
    </source>
</evidence>
<keyword evidence="4 8" id="KW-0548">Nucleotidyltransferase</keyword>
<evidence type="ECO:0000256" key="1">
    <source>
        <dbReference type="ARBA" id="ARBA00022630"/>
    </source>
</evidence>
<sequence>MGKRVLAGGVFDILHPGHVAFLEEARKIAGKNGELVVVVARDETVRRLKRTPIVPEEQRVRMVSALKPVDRAILGHPRDFSITLKTVKPDVVVLGPDQDIDEKEVERWAERAGVDCEVRRIEKYERCPLDSTIKIVKRVIELWKRGELRV</sequence>
<dbReference type="GO" id="GO:0003919">
    <property type="term" value="F:FMN adenylyltransferase activity"/>
    <property type="evidence" value="ECO:0007669"/>
    <property type="project" value="UniProtKB-UniRule"/>
</dbReference>
<feature type="binding site" evidence="8">
    <location>
        <begin position="15"/>
        <end position="18"/>
    </location>
    <ligand>
        <name>ATP</name>
        <dbReference type="ChEBI" id="CHEBI:30616"/>
    </ligand>
</feature>
<dbReference type="GO" id="GO:0005524">
    <property type="term" value="F:ATP binding"/>
    <property type="evidence" value="ECO:0007669"/>
    <property type="project" value="UniProtKB-UniRule"/>
</dbReference>
<dbReference type="InterPro" id="IPR024902">
    <property type="entry name" value="FAD_synth_RibL"/>
</dbReference>
<dbReference type="EC" id="2.7.7.2" evidence="8"/>
<keyword evidence="6 8" id="KW-0274">FAD</keyword>
<comment type="similarity">
    <text evidence="8">Belongs to the archaeal FAD synthase family.</text>
</comment>
<dbReference type="Proteomes" id="UP000619545">
    <property type="component" value="Unassembled WGS sequence"/>
</dbReference>
<dbReference type="Gene3D" id="3.40.50.620">
    <property type="entry name" value="HUPs"/>
    <property type="match status" value="1"/>
</dbReference>
<dbReference type="InterPro" id="IPR004821">
    <property type="entry name" value="Cyt_trans-like"/>
</dbReference>
<comment type="catalytic activity">
    <reaction evidence="8">
        <text>FMN + ATP + H(+) = FAD + diphosphate</text>
        <dbReference type="Rhea" id="RHEA:17237"/>
        <dbReference type="ChEBI" id="CHEBI:15378"/>
        <dbReference type="ChEBI" id="CHEBI:30616"/>
        <dbReference type="ChEBI" id="CHEBI:33019"/>
        <dbReference type="ChEBI" id="CHEBI:57692"/>
        <dbReference type="ChEBI" id="CHEBI:58210"/>
        <dbReference type="EC" id="2.7.7.2"/>
    </reaction>
</comment>
<dbReference type="AlphaFoldDB" id="A0A832TAZ1"/>
<dbReference type="GO" id="GO:0046444">
    <property type="term" value="P:FMN metabolic process"/>
    <property type="evidence" value="ECO:0007669"/>
    <property type="project" value="UniProtKB-UniRule"/>
</dbReference>
<gene>
    <name evidence="8" type="primary">ribL</name>
    <name evidence="10" type="ORF">HA336_03090</name>
</gene>
<dbReference type="OMA" id="IALGHDQ"/>
<dbReference type="PANTHER" id="PTHR43793:SF1">
    <property type="entry name" value="FAD SYNTHASE"/>
    <property type="match status" value="1"/>
</dbReference>
<keyword evidence="2 8" id="KW-0288">FMN</keyword>
<comment type="caution">
    <text evidence="10">The sequence shown here is derived from an EMBL/GenBank/DDBJ whole genome shotgun (WGS) entry which is preliminary data.</text>
</comment>
<accession>A0A832TAZ1</accession>
<dbReference type="EMBL" id="DUJS01000002">
    <property type="protein sequence ID" value="HII70201.1"/>
    <property type="molecule type" value="Genomic_DNA"/>
</dbReference>
<keyword evidence="7 8" id="KW-0067">ATP-binding</keyword>
<dbReference type="UniPathway" id="UPA00277">
    <property type="reaction ID" value="UER00407"/>
</dbReference>
<feature type="binding site" evidence="8">
    <location>
        <position position="97"/>
    </location>
    <ligand>
        <name>ATP</name>
        <dbReference type="ChEBI" id="CHEBI:30616"/>
    </ligand>
</feature>
<evidence type="ECO:0000256" key="4">
    <source>
        <dbReference type="ARBA" id="ARBA00022695"/>
    </source>
</evidence>
<feature type="binding site" evidence="8">
    <location>
        <begin position="10"/>
        <end position="11"/>
    </location>
    <ligand>
        <name>ATP</name>
        <dbReference type="ChEBI" id="CHEBI:30616"/>
    </ligand>
</feature>
<comment type="subunit">
    <text evidence="8">Homodimer.</text>
</comment>
<keyword evidence="3 8" id="KW-0808">Transferase</keyword>
<dbReference type="NCBIfam" id="TIGR00125">
    <property type="entry name" value="cyt_tran_rel"/>
    <property type="match status" value="1"/>
</dbReference>
<dbReference type="PANTHER" id="PTHR43793">
    <property type="entry name" value="FAD SYNTHASE"/>
    <property type="match status" value="1"/>
</dbReference>
<protein>
    <recommendedName>
        <fullName evidence="8">FAD synthase</fullName>
        <ecNumber evidence="8">2.7.7.2</ecNumber>
    </recommendedName>
    <alternativeName>
        <fullName evidence="8">FMN adenylyltransferase</fullName>
    </alternativeName>
    <alternativeName>
        <fullName evidence="8">Flavin adenine dinucleotide synthase</fullName>
    </alternativeName>
</protein>
<dbReference type="InterPro" id="IPR014729">
    <property type="entry name" value="Rossmann-like_a/b/a_fold"/>
</dbReference>
<keyword evidence="1 8" id="KW-0285">Flavoprotein</keyword>
<comment type="cofactor">
    <cofactor evidence="8">
        <name>a divalent metal cation</name>
        <dbReference type="ChEBI" id="CHEBI:60240"/>
    </cofactor>
</comment>